<protein>
    <submittedName>
        <fullName evidence="3">PTS ascorbate transporter subunit IIB</fullName>
    </submittedName>
</protein>
<name>A0ABQ1EMM4_9BACL</name>
<gene>
    <name evidence="3" type="ORF">GCM10008018_25550</name>
</gene>
<dbReference type="CDD" id="cd05563">
    <property type="entry name" value="PTS_IIB_ascorbate"/>
    <property type="match status" value="1"/>
</dbReference>
<evidence type="ECO:0000313" key="4">
    <source>
        <dbReference type="Proteomes" id="UP000615455"/>
    </source>
</evidence>
<dbReference type="Pfam" id="PF02302">
    <property type="entry name" value="PTS_IIB"/>
    <property type="match status" value="1"/>
</dbReference>
<dbReference type="SUPFAM" id="SSF52794">
    <property type="entry name" value="PTS system IIB component-like"/>
    <property type="match status" value="1"/>
</dbReference>
<accession>A0ABQ1EMM4</accession>
<dbReference type="Gene3D" id="3.40.50.2300">
    <property type="match status" value="1"/>
</dbReference>
<feature type="domain" description="PTS EIIB type-2" evidence="2">
    <location>
        <begin position="14"/>
        <end position="105"/>
    </location>
</feature>
<comment type="caution">
    <text evidence="3">The sequence shown here is derived from an EMBL/GenBank/DDBJ whole genome shotgun (WGS) entry which is preliminary data.</text>
</comment>
<dbReference type="InterPro" id="IPR036095">
    <property type="entry name" value="PTS_EIIB-like_sf"/>
</dbReference>
<evidence type="ECO:0000313" key="3">
    <source>
        <dbReference type="EMBL" id="GFZ78891.1"/>
    </source>
</evidence>
<keyword evidence="4" id="KW-1185">Reference proteome</keyword>
<organism evidence="3 4">
    <name type="scientific">Paenibacillus marchantiophytorum</name>
    <dbReference type="NCBI Taxonomy" id="1619310"/>
    <lineage>
        <taxon>Bacteria</taxon>
        <taxon>Bacillati</taxon>
        <taxon>Bacillota</taxon>
        <taxon>Bacilli</taxon>
        <taxon>Bacillales</taxon>
        <taxon>Paenibacillaceae</taxon>
        <taxon>Paenibacillus</taxon>
    </lineage>
</organism>
<reference evidence="4" key="1">
    <citation type="journal article" date="2019" name="Int. J. Syst. Evol. Microbiol.">
        <title>The Global Catalogue of Microorganisms (GCM) 10K type strain sequencing project: providing services to taxonomists for standard genome sequencing and annotation.</title>
        <authorList>
            <consortium name="The Broad Institute Genomics Platform"/>
            <consortium name="The Broad Institute Genome Sequencing Center for Infectious Disease"/>
            <person name="Wu L."/>
            <person name="Ma J."/>
        </authorList>
    </citation>
    <scope>NUCLEOTIDE SEQUENCE [LARGE SCALE GENOMIC DNA]</scope>
    <source>
        <strain evidence="4">CGMCC 1.15043</strain>
    </source>
</reference>
<dbReference type="InterPro" id="IPR013011">
    <property type="entry name" value="PTS_EIIB_2"/>
</dbReference>
<evidence type="ECO:0000259" key="2">
    <source>
        <dbReference type="PROSITE" id="PS51099"/>
    </source>
</evidence>
<keyword evidence="1" id="KW-0808">Transferase</keyword>
<evidence type="ECO:0000256" key="1">
    <source>
        <dbReference type="ARBA" id="ARBA00022679"/>
    </source>
</evidence>
<proteinExistence type="predicted"/>
<dbReference type="Proteomes" id="UP000615455">
    <property type="component" value="Unassembled WGS sequence"/>
</dbReference>
<sequence>MESAVPKGGGLAIKKILIVCSSGLGTSLMIRINLQSLLRELGVDADIEHTDVSSLGSCDIHLIVGAKQIIDSLPKNDNLEMLALDNIVDKTHLRERFIASCFYDNWREK</sequence>
<dbReference type="EMBL" id="BMHE01000010">
    <property type="protein sequence ID" value="GFZ78891.1"/>
    <property type="molecule type" value="Genomic_DNA"/>
</dbReference>
<dbReference type="PROSITE" id="PS51099">
    <property type="entry name" value="PTS_EIIB_TYPE_2"/>
    <property type="match status" value="1"/>
</dbReference>
<dbReference type="InterPro" id="IPR003501">
    <property type="entry name" value="PTS_EIIB_2/3"/>
</dbReference>